<dbReference type="EMBL" id="UINC01197272">
    <property type="protein sequence ID" value="SVE14668.1"/>
    <property type="molecule type" value="Genomic_DNA"/>
</dbReference>
<keyword evidence="1" id="KW-0472">Membrane</keyword>
<feature type="domain" description="DUF8201" evidence="2">
    <location>
        <begin position="1"/>
        <end position="72"/>
    </location>
</feature>
<dbReference type="InterPro" id="IPR058514">
    <property type="entry name" value="DUF8201"/>
</dbReference>
<feature type="transmembrane region" description="Helical" evidence="1">
    <location>
        <begin position="39"/>
        <end position="59"/>
    </location>
</feature>
<proteinExistence type="predicted"/>
<sequence>MSQYGTTYGIGLIHNRLALLSSWNTVIATFNHGVFEHRVFSITNGLVLYLLLLQIVVLLKRLSSNHREKSDSYLLIF</sequence>
<name>A0A383B5L7_9ZZZZ</name>
<evidence type="ECO:0000259" key="2">
    <source>
        <dbReference type="Pfam" id="PF26626"/>
    </source>
</evidence>
<keyword evidence="1" id="KW-0812">Transmembrane</keyword>
<evidence type="ECO:0000313" key="3">
    <source>
        <dbReference type="EMBL" id="SVE14668.1"/>
    </source>
</evidence>
<keyword evidence="1" id="KW-1133">Transmembrane helix</keyword>
<protein>
    <recommendedName>
        <fullName evidence="2">DUF8201 domain-containing protein</fullName>
    </recommendedName>
</protein>
<gene>
    <name evidence="3" type="ORF">METZ01_LOCUS467522</name>
</gene>
<accession>A0A383B5L7</accession>
<dbReference type="AlphaFoldDB" id="A0A383B5L7"/>
<dbReference type="Pfam" id="PF26626">
    <property type="entry name" value="DUF8201"/>
    <property type="match status" value="1"/>
</dbReference>
<organism evidence="3">
    <name type="scientific">marine metagenome</name>
    <dbReference type="NCBI Taxonomy" id="408172"/>
    <lineage>
        <taxon>unclassified sequences</taxon>
        <taxon>metagenomes</taxon>
        <taxon>ecological metagenomes</taxon>
    </lineage>
</organism>
<reference evidence="3" key="1">
    <citation type="submission" date="2018-05" db="EMBL/GenBank/DDBJ databases">
        <authorList>
            <person name="Lanie J.A."/>
            <person name="Ng W.-L."/>
            <person name="Kazmierczak K.M."/>
            <person name="Andrzejewski T.M."/>
            <person name="Davidsen T.M."/>
            <person name="Wayne K.J."/>
            <person name="Tettelin H."/>
            <person name="Glass J.I."/>
            <person name="Rusch D."/>
            <person name="Podicherti R."/>
            <person name="Tsui H.-C.T."/>
            <person name="Winkler M.E."/>
        </authorList>
    </citation>
    <scope>NUCLEOTIDE SEQUENCE</scope>
</reference>
<evidence type="ECO:0000256" key="1">
    <source>
        <dbReference type="SAM" id="Phobius"/>
    </source>
</evidence>